<dbReference type="InterPro" id="IPR051791">
    <property type="entry name" value="Pra-immunoreactive"/>
</dbReference>
<comment type="caution">
    <text evidence="8">The sequence shown here is derived from an EMBL/GenBank/DDBJ whole genome shotgun (WGS) entry which is preliminary data.</text>
</comment>
<accession>A0ABS7T5F8</accession>
<proteinExistence type="predicted"/>
<keyword evidence="2" id="KW-1003">Cell membrane</keyword>
<comment type="subcellular location">
    <subcellularLocation>
        <location evidence="1">Cell membrane</location>
        <topology evidence="1">Multi-pass membrane protein</topology>
    </subcellularLocation>
</comment>
<feature type="transmembrane region" description="Helical" evidence="6">
    <location>
        <begin position="128"/>
        <end position="148"/>
    </location>
</feature>
<dbReference type="Pfam" id="PF06271">
    <property type="entry name" value="RDD"/>
    <property type="match status" value="1"/>
</dbReference>
<dbReference type="Proteomes" id="UP001430954">
    <property type="component" value="Unassembled WGS sequence"/>
</dbReference>
<evidence type="ECO:0000256" key="3">
    <source>
        <dbReference type="ARBA" id="ARBA00022692"/>
    </source>
</evidence>
<feature type="domain" description="RDD" evidence="7">
    <location>
        <begin position="16"/>
        <end position="161"/>
    </location>
</feature>
<name>A0ABS7T5F8_9GAMM</name>
<evidence type="ECO:0000256" key="1">
    <source>
        <dbReference type="ARBA" id="ARBA00004651"/>
    </source>
</evidence>
<evidence type="ECO:0000313" key="9">
    <source>
        <dbReference type="Proteomes" id="UP001430954"/>
    </source>
</evidence>
<dbReference type="EMBL" id="JAINZW010000002">
    <property type="protein sequence ID" value="MBZ4039100.1"/>
    <property type="molecule type" value="Genomic_DNA"/>
</dbReference>
<evidence type="ECO:0000256" key="4">
    <source>
        <dbReference type="ARBA" id="ARBA00022989"/>
    </source>
</evidence>
<protein>
    <submittedName>
        <fullName evidence="8">RDD family protein</fullName>
    </submittedName>
</protein>
<feature type="transmembrane region" description="Helical" evidence="6">
    <location>
        <begin position="182"/>
        <end position="203"/>
    </location>
</feature>
<evidence type="ECO:0000256" key="5">
    <source>
        <dbReference type="ARBA" id="ARBA00023136"/>
    </source>
</evidence>
<evidence type="ECO:0000256" key="2">
    <source>
        <dbReference type="ARBA" id="ARBA00022475"/>
    </source>
</evidence>
<keyword evidence="3 6" id="KW-0812">Transmembrane</keyword>
<dbReference type="PANTHER" id="PTHR36115">
    <property type="entry name" value="PROLINE-RICH ANTIGEN HOMOLOG-RELATED"/>
    <property type="match status" value="1"/>
</dbReference>
<keyword evidence="4 6" id="KW-1133">Transmembrane helix</keyword>
<keyword evidence="9" id="KW-1185">Reference proteome</keyword>
<dbReference type="InterPro" id="IPR010432">
    <property type="entry name" value="RDD"/>
</dbReference>
<sequence length="327" mass="34619">MELSTGEAPVSEPGAAGFWRRSIAFVVDALVLGIIGALAGWALFDEFARMGGYGRVIGFIVALAFFGVMNSALCQGQTLGKRLLGVRVVGRNGSLLSLPQSLLRYSVLGIPFFLNGAPFDAEMLFSPMGYVLSLVIFGGMLSILYLYVFNRRGRRSLHDLVVGSSVVTAQTPVAMVRPVPVWRVHLAVVAVLLAAATAVPALTGRLAQSNSFKDLLLAYEAINALHGVQHAQLTHNTAFRSGSPNVESVVAQVNLAEERVNDGAFAEHIAEVILAKDKKAGAMSAIHVTLVYGYDLGISSSWRAKSYQFAPDALAAGGGASTPESAK</sequence>
<dbReference type="RefSeq" id="WP_223675341.1">
    <property type="nucleotide sequence ID" value="NZ_JAINZW010000002.1"/>
</dbReference>
<reference evidence="8 9" key="1">
    <citation type="submission" date="2021-09" db="EMBL/GenBank/DDBJ databases">
        <title>Lysobacter sp. 13A isolated from the river sediment.</title>
        <authorList>
            <person name="Liu H."/>
            <person name="Li S."/>
            <person name="Mao S."/>
        </authorList>
    </citation>
    <scope>NUCLEOTIDE SEQUENCE [LARGE SCALE GENOMIC DNA]</scope>
    <source>
        <strain evidence="8 9">13A</strain>
    </source>
</reference>
<evidence type="ECO:0000256" key="6">
    <source>
        <dbReference type="SAM" id="Phobius"/>
    </source>
</evidence>
<evidence type="ECO:0000313" key="8">
    <source>
        <dbReference type="EMBL" id="MBZ4039100.1"/>
    </source>
</evidence>
<feature type="transmembrane region" description="Helical" evidence="6">
    <location>
        <begin position="56"/>
        <end position="74"/>
    </location>
</feature>
<organism evidence="8 9">
    <name type="scientific">Novilysobacter selenitireducens</name>
    <dbReference type="NCBI Taxonomy" id="2872639"/>
    <lineage>
        <taxon>Bacteria</taxon>
        <taxon>Pseudomonadati</taxon>
        <taxon>Pseudomonadota</taxon>
        <taxon>Gammaproteobacteria</taxon>
        <taxon>Lysobacterales</taxon>
        <taxon>Lysobacteraceae</taxon>
        <taxon>Novilysobacter</taxon>
    </lineage>
</organism>
<keyword evidence="5 6" id="KW-0472">Membrane</keyword>
<feature type="transmembrane region" description="Helical" evidence="6">
    <location>
        <begin position="23"/>
        <end position="44"/>
    </location>
</feature>
<evidence type="ECO:0000259" key="7">
    <source>
        <dbReference type="Pfam" id="PF06271"/>
    </source>
</evidence>
<gene>
    <name evidence="8" type="ORF">K6753_06085</name>
</gene>